<evidence type="ECO:0000313" key="1">
    <source>
        <dbReference type="EMBL" id="KAF5776392.1"/>
    </source>
</evidence>
<dbReference type="EMBL" id="MNCJ02000327">
    <property type="protein sequence ID" value="KAF5776392.1"/>
    <property type="molecule type" value="Genomic_DNA"/>
</dbReference>
<organism evidence="1 2">
    <name type="scientific">Helianthus annuus</name>
    <name type="common">Common sunflower</name>
    <dbReference type="NCBI Taxonomy" id="4232"/>
    <lineage>
        <taxon>Eukaryota</taxon>
        <taxon>Viridiplantae</taxon>
        <taxon>Streptophyta</taxon>
        <taxon>Embryophyta</taxon>
        <taxon>Tracheophyta</taxon>
        <taxon>Spermatophyta</taxon>
        <taxon>Magnoliopsida</taxon>
        <taxon>eudicotyledons</taxon>
        <taxon>Gunneridae</taxon>
        <taxon>Pentapetalae</taxon>
        <taxon>asterids</taxon>
        <taxon>campanulids</taxon>
        <taxon>Asterales</taxon>
        <taxon>Asteraceae</taxon>
        <taxon>Asteroideae</taxon>
        <taxon>Heliantheae alliance</taxon>
        <taxon>Heliantheae</taxon>
        <taxon>Helianthus</taxon>
    </lineage>
</organism>
<comment type="caution">
    <text evidence="1">The sequence shown here is derived from an EMBL/GenBank/DDBJ whole genome shotgun (WGS) entry which is preliminary data.</text>
</comment>
<sequence length="41" mass="4584">MRPGGLGHLVVRLLDMDLLSGSAGVVMDRGSWTNIYLIHWF</sequence>
<proteinExistence type="predicted"/>
<protein>
    <submittedName>
        <fullName evidence="1">Uncharacterized protein</fullName>
    </submittedName>
</protein>
<dbReference type="AlphaFoldDB" id="A0A9K3EMN1"/>
<dbReference type="Proteomes" id="UP000215914">
    <property type="component" value="Unassembled WGS sequence"/>
</dbReference>
<evidence type="ECO:0000313" key="2">
    <source>
        <dbReference type="Proteomes" id="UP000215914"/>
    </source>
</evidence>
<reference evidence="1" key="1">
    <citation type="journal article" date="2017" name="Nature">
        <title>The sunflower genome provides insights into oil metabolism, flowering and Asterid evolution.</title>
        <authorList>
            <person name="Badouin H."/>
            <person name="Gouzy J."/>
            <person name="Grassa C.J."/>
            <person name="Murat F."/>
            <person name="Staton S.E."/>
            <person name="Cottret L."/>
            <person name="Lelandais-Briere C."/>
            <person name="Owens G.L."/>
            <person name="Carrere S."/>
            <person name="Mayjonade B."/>
            <person name="Legrand L."/>
            <person name="Gill N."/>
            <person name="Kane N.C."/>
            <person name="Bowers J.E."/>
            <person name="Hubner S."/>
            <person name="Bellec A."/>
            <person name="Berard A."/>
            <person name="Berges H."/>
            <person name="Blanchet N."/>
            <person name="Boniface M.C."/>
            <person name="Brunel D."/>
            <person name="Catrice O."/>
            <person name="Chaidir N."/>
            <person name="Claudel C."/>
            <person name="Donnadieu C."/>
            <person name="Faraut T."/>
            <person name="Fievet G."/>
            <person name="Helmstetter N."/>
            <person name="King M."/>
            <person name="Knapp S.J."/>
            <person name="Lai Z."/>
            <person name="Le Paslier M.C."/>
            <person name="Lippi Y."/>
            <person name="Lorenzon L."/>
            <person name="Mandel J.R."/>
            <person name="Marage G."/>
            <person name="Marchand G."/>
            <person name="Marquand E."/>
            <person name="Bret-Mestries E."/>
            <person name="Morien E."/>
            <person name="Nambeesan S."/>
            <person name="Nguyen T."/>
            <person name="Pegot-Espagnet P."/>
            <person name="Pouilly N."/>
            <person name="Raftis F."/>
            <person name="Sallet E."/>
            <person name="Schiex T."/>
            <person name="Thomas J."/>
            <person name="Vandecasteele C."/>
            <person name="Vares D."/>
            <person name="Vear F."/>
            <person name="Vautrin S."/>
            <person name="Crespi M."/>
            <person name="Mangin B."/>
            <person name="Burke J.M."/>
            <person name="Salse J."/>
            <person name="Munos S."/>
            <person name="Vincourt P."/>
            <person name="Rieseberg L.H."/>
            <person name="Langlade N.B."/>
        </authorList>
    </citation>
    <scope>NUCLEOTIDE SEQUENCE</scope>
    <source>
        <tissue evidence="1">Leaves</tissue>
    </source>
</reference>
<dbReference type="Gramene" id="mRNA:HanXRQr2_Chr12g0523751">
    <property type="protein sequence ID" value="mRNA:HanXRQr2_Chr12g0523751"/>
    <property type="gene ID" value="HanXRQr2_Chr12g0523751"/>
</dbReference>
<accession>A0A9K3EMN1</accession>
<reference evidence="1" key="2">
    <citation type="submission" date="2020-06" db="EMBL/GenBank/DDBJ databases">
        <title>Helianthus annuus Genome sequencing and assembly Release 2.</title>
        <authorList>
            <person name="Gouzy J."/>
            <person name="Langlade N."/>
            <person name="Munos S."/>
        </authorList>
    </citation>
    <scope>NUCLEOTIDE SEQUENCE</scope>
    <source>
        <tissue evidence="1">Leaves</tissue>
    </source>
</reference>
<name>A0A9K3EMN1_HELAN</name>
<keyword evidence="2" id="KW-1185">Reference proteome</keyword>
<gene>
    <name evidence="1" type="ORF">HanXRQr2_Chr12g0523751</name>
</gene>